<organism evidence="2 3">
    <name type="scientific">Rasamsonia emersonii (strain ATCC 16479 / CBS 393.64 / IMI 116815)</name>
    <dbReference type="NCBI Taxonomy" id="1408163"/>
    <lineage>
        <taxon>Eukaryota</taxon>
        <taxon>Fungi</taxon>
        <taxon>Dikarya</taxon>
        <taxon>Ascomycota</taxon>
        <taxon>Pezizomycotina</taxon>
        <taxon>Eurotiomycetes</taxon>
        <taxon>Eurotiomycetidae</taxon>
        <taxon>Eurotiales</taxon>
        <taxon>Trichocomaceae</taxon>
        <taxon>Rasamsonia</taxon>
    </lineage>
</organism>
<gene>
    <name evidence="2" type="ORF">T310_2023</name>
</gene>
<dbReference type="EMBL" id="LASV01000081">
    <property type="protein sequence ID" value="KKA23931.1"/>
    <property type="molecule type" value="Genomic_DNA"/>
</dbReference>
<comment type="caution">
    <text evidence="2">The sequence shown here is derived from an EMBL/GenBank/DDBJ whole genome shotgun (WGS) entry which is preliminary data.</text>
</comment>
<dbReference type="AlphaFoldDB" id="A0A0F4Z1F4"/>
<accession>A0A0F4Z1F4</accession>
<dbReference type="OrthoDB" id="72726at2759"/>
<dbReference type="PANTHER" id="PTHR38790">
    <property type="entry name" value="2EXR DOMAIN-CONTAINING PROTEIN-RELATED"/>
    <property type="match status" value="1"/>
</dbReference>
<dbReference type="GeneID" id="25314374"/>
<proteinExistence type="predicted"/>
<name>A0A0F4Z1F4_RASE3</name>
<evidence type="ECO:0000313" key="3">
    <source>
        <dbReference type="Proteomes" id="UP000053958"/>
    </source>
</evidence>
<dbReference type="Proteomes" id="UP000053958">
    <property type="component" value="Unassembled WGS sequence"/>
</dbReference>
<evidence type="ECO:0000256" key="1">
    <source>
        <dbReference type="SAM" id="MobiDB-lite"/>
    </source>
</evidence>
<feature type="region of interest" description="Disordered" evidence="1">
    <location>
        <begin position="1"/>
        <end position="27"/>
    </location>
</feature>
<reference evidence="2 3" key="1">
    <citation type="submission" date="2015-04" db="EMBL/GenBank/DDBJ databases">
        <authorList>
            <person name="Heijne W.H."/>
            <person name="Fedorova N.D."/>
            <person name="Nierman W.C."/>
            <person name="Vollebregt A.W."/>
            <person name="Zhao Z."/>
            <person name="Wu L."/>
            <person name="Kumar M."/>
            <person name="Stam H."/>
            <person name="van den Berg M.A."/>
            <person name="Pel H.J."/>
        </authorList>
    </citation>
    <scope>NUCLEOTIDE SEQUENCE [LARGE SCALE GENOMIC DNA]</scope>
    <source>
        <strain evidence="2 3">CBS 393.64</strain>
    </source>
</reference>
<sequence>MAEDDTSTTTRADDNIAPIDADADADTNTDEPATRFILLPAEIRLFIYDFVFASTRLTFGKRVMDNTNTAHAARIKRPRSNSLALLRVCRLIYRETRDLWLNLVLFNFEDPRTLLDKLTPLSAATVSKIRRLRVWAESLWFQTDLQPEEGGIEALIQNLEQGGGTEARAVLSYSLAAILKLVPALRLDVLTVFCSSDDRTAWQTLTALVKKGNGWRQLNFVTPNSAPLMWALIHQREEPDEEGDRYRIGLPITWEEHLYRRDGGEKSGASVTIYRRTTPDTTTTTADATTTTPSILCPEARQLFNEDDILELLVVVKRGRNANIAEPETLSAVDLDDIRAWSQGMDWTEIRERALSMSESDDAGEWDVDDDVDVEEDSYEDVEEFEWPRLRGWGSAILVDI</sequence>
<keyword evidence="3" id="KW-1185">Reference proteome</keyword>
<protein>
    <submittedName>
        <fullName evidence="2">Uncharacterized protein</fullName>
    </submittedName>
</protein>
<evidence type="ECO:0000313" key="2">
    <source>
        <dbReference type="EMBL" id="KKA23931.1"/>
    </source>
</evidence>
<dbReference type="RefSeq" id="XP_013330543.1">
    <property type="nucleotide sequence ID" value="XM_013475089.1"/>
</dbReference>